<dbReference type="AlphaFoldDB" id="A0A9X3C889"/>
<proteinExistence type="predicted"/>
<evidence type="ECO:0000313" key="2">
    <source>
        <dbReference type="Proteomes" id="UP001151079"/>
    </source>
</evidence>
<sequence>MKDKKIKLGLILLLTVTITSCMGKKKFDWKADTSAPMEYPIEVFEGSLGGYYFSEMGGFSHSGWGSRGGGMSEVHEEAPEILKMTWLSLAEGKFYTGNWVLPQEKMQQLFEEGFYNGPPDRHSTYTDITIGLAPKGVVVVWMTGVGLQVEIGRYQAHETTIDPKNVYENAKYMFKEGQTTISLAGSDNMISGLKEKIITNGRPDVTVYDTYREKYLWKPKVILPEGSVITTLYIKACNGEKEDRFEKPIELKQRAIPYYYEIVWNDKNGQRYVSRIAFTRNQKYWADALVGKGNGEELPLDFDKNEIRGIFKTKIDKNIPAEMVIKIDPTKDNDNEWVTDFYLQQTGKQYPLKEINQDSGKY</sequence>
<dbReference type="Pfam" id="PF11153">
    <property type="entry name" value="DUF2931"/>
    <property type="match status" value="1"/>
</dbReference>
<dbReference type="RefSeq" id="WP_264208649.1">
    <property type="nucleotide sequence ID" value="NZ_JAOZEW010000041.1"/>
</dbReference>
<accession>A0A9X3C889</accession>
<keyword evidence="2" id="KW-1185">Reference proteome</keyword>
<dbReference type="Proteomes" id="UP001151079">
    <property type="component" value="Unassembled WGS sequence"/>
</dbReference>
<dbReference type="EMBL" id="JAOZEW010000041">
    <property type="protein sequence ID" value="MCV9930583.1"/>
    <property type="molecule type" value="Genomic_DNA"/>
</dbReference>
<reference evidence="1" key="1">
    <citation type="submission" date="2022-10" db="EMBL/GenBank/DDBJ databases">
        <title>Two novel species of Flavobacterium.</title>
        <authorList>
            <person name="Liu Q."/>
            <person name="Xin Y.-H."/>
        </authorList>
    </citation>
    <scope>NUCLEOTIDE SEQUENCE</scope>
    <source>
        <strain evidence="1">LS1R49</strain>
    </source>
</reference>
<gene>
    <name evidence="1" type="ORF">OIU83_23180</name>
</gene>
<protein>
    <submittedName>
        <fullName evidence="1">DUF2931 family protein</fullName>
    </submittedName>
</protein>
<dbReference type="PROSITE" id="PS51257">
    <property type="entry name" value="PROKAR_LIPOPROTEIN"/>
    <property type="match status" value="1"/>
</dbReference>
<name>A0A9X3C889_9FLAO</name>
<evidence type="ECO:0000313" key="1">
    <source>
        <dbReference type="EMBL" id="MCV9930583.1"/>
    </source>
</evidence>
<comment type="caution">
    <text evidence="1">The sequence shown here is derived from an EMBL/GenBank/DDBJ whole genome shotgun (WGS) entry which is preliminary data.</text>
</comment>
<organism evidence="1 2">
    <name type="scientific">Flavobacterium shii</name>
    <dbReference type="NCBI Taxonomy" id="2987687"/>
    <lineage>
        <taxon>Bacteria</taxon>
        <taxon>Pseudomonadati</taxon>
        <taxon>Bacteroidota</taxon>
        <taxon>Flavobacteriia</taxon>
        <taxon>Flavobacteriales</taxon>
        <taxon>Flavobacteriaceae</taxon>
        <taxon>Flavobacterium</taxon>
    </lineage>
</organism>
<dbReference type="InterPro" id="IPR021326">
    <property type="entry name" value="DUF2931"/>
</dbReference>